<organism evidence="4 5">
    <name type="scientific">Microbacterium marinilacus</name>
    <dbReference type="NCBI Taxonomy" id="415209"/>
    <lineage>
        <taxon>Bacteria</taxon>
        <taxon>Bacillati</taxon>
        <taxon>Actinomycetota</taxon>
        <taxon>Actinomycetes</taxon>
        <taxon>Micrococcales</taxon>
        <taxon>Microbacteriaceae</taxon>
        <taxon>Microbacterium</taxon>
    </lineage>
</organism>
<dbReference type="SUPFAM" id="SSF48498">
    <property type="entry name" value="Tetracyclin repressor-like, C-terminal domain"/>
    <property type="match status" value="1"/>
</dbReference>
<dbReference type="InterPro" id="IPR009057">
    <property type="entry name" value="Homeodomain-like_sf"/>
</dbReference>
<keyword evidence="1 2" id="KW-0238">DNA-binding</keyword>
<dbReference type="PANTHER" id="PTHR30055">
    <property type="entry name" value="HTH-TYPE TRANSCRIPTIONAL REGULATOR RUTR"/>
    <property type="match status" value="1"/>
</dbReference>
<evidence type="ECO:0000259" key="3">
    <source>
        <dbReference type="PROSITE" id="PS50977"/>
    </source>
</evidence>
<dbReference type="Pfam" id="PF00440">
    <property type="entry name" value="TetR_N"/>
    <property type="match status" value="1"/>
</dbReference>
<dbReference type="PANTHER" id="PTHR30055:SF200">
    <property type="entry name" value="HTH-TYPE TRANSCRIPTIONAL REPRESSOR BDCR"/>
    <property type="match status" value="1"/>
</dbReference>
<evidence type="ECO:0000256" key="1">
    <source>
        <dbReference type="ARBA" id="ARBA00023125"/>
    </source>
</evidence>
<reference evidence="5" key="1">
    <citation type="journal article" date="2019" name="Int. J. Syst. Evol. Microbiol.">
        <title>The Global Catalogue of Microorganisms (GCM) 10K type strain sequencing project: providing services to taxonomists for standard genome sequencing and annotation.</title>
        <authorList>
            <consortium name="The Broad Institute Genomics Platform"/>
            <consortium name="The Broad Institute Genome Sequencing Center for Infectious Disease"/>
            <person name="Wu L."/>
            <person name="Ma J."/>
        </authorList>
    </citation>
    <scope>NUCLEOTIDE SEQUENCE [LARGE SCALE GENOMIC DNA]</scope>
    <source>
        <strain evidence="5">JCM 16546</strain>
    </source>
</reference>
<name>A0ABP7BG88_9MICO</name>
<dbReference type="Proteomes" id="UP001410795">
    <property type="component" value="Unassembled WGS sequence"/>
</dbReference>
<evidence type="ECO:0000313" key="4">
    <source>
        <dbReference type="EMBL" id="GAA3657921.1"/>
    </source>
</evidence>
<accession>A0ABP7BG88</accession>
<dbReference type="SUPFAM" id="SSF46689">
    <property type="entry name" value="Homeodomain-like"/>
    <property type="match status" value="1"/>
</dbReference>
<dbReference type="InterPro" id="IPR036271">
    <property type="entry name" value="Tet_transcr_reg_TetR-rel_C_sf"/>
</dbReference>
<dbReference type="InterPro" id="IPR050109">
    <property type="entry name" value="HTH-type_TetR-like_transc_reg"/>
</dbReference>
<sequence length="202" mass="21687">MGATPNPNTPTGHRILEVASRLFYDRGIRAVGVDLIAEQAQTTKKTIYDRFGSKDALVSAYLGRRAERWEAFLADWLARGTSAQGSERVLSVIDANEAWVEAEDAHRGCGFVNAHAELGAGHPGLAIVRADKLRARETFTSLVAEAGYADAERLGAQIHLVYEGAIVARTAGALDDAYEEARDAIRALLATAAPQDADRTPA</sequence>
<comment type="caution">
    <text evidence="4">The sequence shown here is derived from an EMBL/GenBank/DDBJ whole genome shotgun (WGS) entry which is preliminary data.</text>
</comment>
<feature type="domain" description="HTH tetR-type" evidence="3">
    <location>
        <begin position="9"/>
        <end position="69"/>
    </location>
</feature>
<dbReference type="PROSITE" id="PS50977">
    <property type="entry name" value="HTH_TETR_2"/>
    <property type="match status" value="1"/>
</dbReference>
<dbReference type="InterPro" id="IPR001647">
    <property type="entry name" value="HTH_TetR"/>
</dbReference>
<proteinExistence type="predicted"/>
<feature type="DNA-binding region" description="H-T-H motif" evidence="2">
    <location>
        <begin position="32"/>
        <end position="51"/>
    </location>
</feature>
<protein>
    <submittedName>
        <fullName evidence="4">TetR/AcrR family transcriptional regulator</fullName>
    </submittedName>
</protein>
<dbReference type="Gene3D" id="1.10.357.10">
    <property type="entry name" value="Tetracycline Repressor, domain 2"/>
    <property type="match status" value="1"/>
</dbReference>
<gene>
    <name evidence="4" type="ORF">GCM10022202_17980</name>
</gene>
<evidence type="ECO:0000313" key="5">
    <source>
        <dbReference type="Proteomes" id="UP001410795"/>
    </source>
</evidence>
<dbReference type="PRINTS" id="PR00455">
    <property type="entry name" value="HTHTETR"/>
</dbReference>
<dbReference type="EMBL" id="BAAAYV010000006">
    <property type="protein sequence ID" value="GAA3657921.1"/>
    <property type="molecule type" value="Genomic_DNA"/>
</dbReference>
<keyword evidence="5" id="KW-1185">Reference proteome</keyword>
<evidence type="ECO:0000256" key="2">
    <source>
        <dbReference type="PROSITE-ProRule" id="PRU00335"/>
    </source>
</evidence>
<dbReference type="RefSeq" id="WP_221857902.1">
    <property type="nucleotide sequence ID" value="NZ_BAAAYV010000006.1"/>
</dbReference>